<dbReference type="InterPro" id="IPR016187">
    <property type="entry name" value="CTDL_fold"/>
</dbReference>
<keyword evidence="3" id="KW-1185">Reference proteome</keyword>
<organism evidence="2 3">
    <name type="scientific">Clarias magur</name>
    <name type="common">Asian catfish</name>
    <name type="synonym">Macropteronotus magur</name>
    <dbReference type="NCBI Taxonomy" id="1594786"/>
    <lineage>
        <taxon>Eukaryota</taxon>
        <taxon>Metazoa</taxon>
        <taxon>Chordata</taxon>
        <taxon>Craniata</taxon>
        <taxon>Vertebrata</taxon>
        <taxon>Euteleostomi</taxon>
        <taxon>Actinopterygii</taxon>
        <taxon>Neopterygii</taxon>
        <taxon>Teleostei</taxon>
        <taxon>Ostariophysi</taxon>
        <taxon>Siluriformes</taxon>
        <taxon>Clariidae</taxon>
        <taxon>Clarias</taxon>
    </lineage>
</organism>
<dbReference type="EMBL" id="QNUK01000671">
    <property type="protein sequence ID" value="KAF5890578.1"/>
    <property type="molecule type" value="Genomic_DNA"/>
</dbReference>
<dbReference type="Gene3D" id="3.10.100.10">
    <property type="entry name" value="Mannose-Binding Protein A, subunit A"/>
    <property type="match status" value="1"/>
</dbReference>
<evidence type="ECO:0000313" key="3">
    <source>
        <dbReference type="Proteomes" id="UP000727407"/>
    </source>
</evidence>
<dbReference type="PANTHER" id="PTHR45784:SF3">
    <property type="entry name" value="C-TYPE LECTIN DOMAIN FAMILY 4 MEMBER K-LIKE-RELATED"/>
    <property type="match status" value="1"/>
</dbReference>
<dbReference type="Proteomes" id="UP000727407">
    <property type="component" value="Unassembled WGS sequence"/>
</dbReference>
<reference evidence="2" key="1">
    <citation type="submission" date="2020-07" db="EMBL/GenBank/DDBJ databases">
        <title>Clarias magur genome sequencing, assembly and annotation.</title>
        <authorList>
            <person name="Kushwaha B."/>
            <person name="Kumar R."/>
            <person name="Das P."/>
            <person name="Joshi C.G."/>
            <person name="Kumar D."/>
            <person name="Nagpure N.S."/>
            <person name="Pandey M."/>
            <person name="Agarwal S."/>
            <person name="Srivastava S."/>
            <person name="Singh M."/>
            <person name="Sahoo L."/>
            <person name="Jayasankar P."/>
            <person name="Meher P.K."/>
            <person name="Koringa P.G."/>
            <person name="Iquebal M.A."/>
            <person name="Das S.P."/>
            <person name="Bit A."/>
            <person name="Patnaik S."/>
            <person name="Patel N."/>
            <person name="Shah T.M."/>
            <person name="Hinsu A."/>
            <person name="Jena J.K."/>
        </authorList>
    </citation>
    <scope>NUCLEOTIDE SEQUENCE</scope>
    <source>
        <strain evidence="2">CIFAMagur01</strain>
        <tissue evidence="2">Testis</tissue>
    </source>
</reference>
<evidence type="ECO:0000259" key="1">
    <source>
        <dbReference type="PROSITE" id="PS50041"/>
    </source>
</evidence>
<dbReference type="SUPFAM" id="SSF56436">
    <property type="entry name" value="C-type lectin-like"/>
    <property type="match status" value="1"/>
</dbReference>
<dbReference type="PANTHER" id="PTHR45784">
    <property type="entry name" value="C-TYPE LECTIN DOMAIN FAMILY 20 MEMBER A-RELATED"/>
    <property type="match status" value="1"/>
</dbReference>
<dbReference type="AlphaFoldDB" id="A0A8J4THH6"/>
<name>A0A8J4THH6_CLAMG</name>
<dbReference type="Pfam" id="PF00059">
    <property type="entry name" value="Lectin_C"/>
    <property type="match status" value="1"/>
</dbReference>
<feature type="domain" description="C-type lectin" evidence="1">
    <location>
        <begin position="1"/>
        <end position="82"/>
    </location>
</feature>
<dbReference type="InterPro" id="IPR001304">
    <property type="entry name" value="C-type_lectin-like"/>
</dbReference>
<dbReference type="OrthoDB" id="6157090at2759"/>
<proteinExistence type="predicted"/>
<protein>
    <submittedName>
        <fullName evidence="2">Putative C-type lectin domain family 20 member A isoform X1</fullName>
    </submittedName>
</protein>
<feature type="non-terminal residue" evidence="2">
    <location>
        <position position="119"/>
    </location>
</feature>
<gene>
    <name evidence="2" type="ORF">DAT39_019725</name>
</gene>
<accession>A0A8J4THH6</accession>
<dbReference type="PROSITE" id="PS50041">
    <property type="entry name" value="C_TYPE_LECTIN_2"/>
    <property type="match status" value="1"/>
</dbReference>
<comment type="caution">
    <text evidence="2">The sequence shown here is derived from an EMBL/GenBank/DDBJ whole genome shotgun (WGS) entry which is preliminary data.</text>
</comment>
<dbReference type="InterPro" id="IPR016186">
    <property type="entry name" value="C-type_lectin-like/link_sf"/>
</dbReference>
<evidence type="ECO:0000313" key="2">
    <source>
        <dbReference type="EMBL" id="KAF5890578.1"/>
    </source>
</evidence>
<sequence length="119" mass="13327">MASARTSAENSIILQLIAGSPLYSWIGLYKGPWKWSDKTNISSISWMTGKPDNALGNENCGYIYNGLDADAQCSDIKPFFCHKILCPKTQQTIKLEVWSNQDLNDPVVMAVIMEKIKQK</sequence>